<reference evidence="2 3" key="1">
    <citation type="submission" date="2024-09" db="EMBL/GenBank/DDBJ databases">
        <title>Floridaenema gen nov. (Aerosakkonemataceae, Aerosakkonematales ord. nov., Cyanobacteria) from benthic tropical and subtropical fresh waters, with the description of four new species.</title>
        <authorList>
            <person name="Moretto J.A."/>
            <person name="Berthold D.E."/>
            <person name="Lefler F.W."/>
            <person name="Huang I.-S."/>
            <person name="Laughinghouse H. IV."/>
        </authorList>
    </citation>
    <scope>NUCLEOTIDE SEQUENCE [LARGE SCALE GENOMIC DNA]</scope>
    <source>
        <strain evidence="2 3">BLCC-F167</strain>
    </source>
</reference>
<evidence type="ECO:0000313" key="2">
    <source>
        <dbReference type="EMBL" id="MFB2835820.1"/>
    </source>
</evidence>
<name>A0ABV4WL65_9CYAN</name>
<keyword evidence="1" id="KW-0472">Membrane</keyword>
<dbReference type="RefSeq" id="WP_413278224.1">
    <property type="nucleotide sequence ID" value="NZ_JBHFNT010000123.1"/>
</dbReference>
<feature type="transmembrane region" description="Helical" evidence="1">
    <location>
        <begin position="108"/>
        <end position="128"/>
    </location>
</feature>
<feature type="transmembrane region" description="Helical" evidence="1">
    <location>
        <begin position="140"/>
        <end position="164"/>
    </location>
</feature>
<feature type="transmembrane region" description="Helical" evidence="1">
    <location>
        <begin position="34"/>
        <end position="58"/>
    </location>
</feature>
<dbReference type="Proteomes" id="UP001576780">
    <property type="component" value="Unassembled WGS sequence"/>
</dbReference>
<sequence>MNTTASSKFWELIGGVFSFNSETFQAIVNLRDGMFLALLVVVLAGLSLSIGQSIILFINRIRPVRFVFSLFLNAILYTFGFLFLVFSTWLICLLPWSINVPFLQLMKVLGLSYAPLLFSFLGALPYVGVPILNLLSVWRLLAMVVGFSAVTNVSETIALGYVAFGWVALQVLESTIGQPIAKLGKKIADRVAGVQLATNYEELREIIKSGIAQTSSPIITPTQTTVPEVNATPPRQQGRSATDAIQAVAQKVTHQSTSPEIKVTQSVDTSDPIVQLEQDSRNISAIIKWVISLLAMAVIFILLTDLMRPIRNFFFGWYDDLPKLFRLIFNLVWIGVVAIVFAGLLAPLETLGWWAGWYGDDLNTVESQTSPVPSPQSPVPNPEKLSRYIIYLDGIGQSGEEYTPDVEDFLTAFKAVLPEDMKLIEGLMMYSVLNKPLNQDRPLAFLWRLADKMRWSNPTALLGVVLNLRNVFIVAVSADQRYGPIYNQGIAQVLYNGLIKEGYQPGSGVPITLIGYSGGGEMSVAAGPYLRRATGASIDVVSLGGVMSGNNNILKLQHLYHLVGDKDSVERIGPIMFPGRWKIFFLSYWNRAKRKGKISIISLGPVGHQVPGGMMDPNAFLADGCSYLEQTIEVILQILQGQALRADQLMKRKISDYTLYQAADFNHPNYYPINQTVDPVLYRPIGDWVGRLILPKPEQRHQVRGALIEIYHAPDNFQHLVGQVVNLRWSHEPFVQKLMAAVTRDVHFSADAEYSSKYGGLIHPDRLNHWQRVNPLESLAGSHPADDVIVMLNEPVIVEEQGSRGAQGQENSLTQNSKLKTQNFITSLYISSTPVQITGRYYALVKFIKPIADTDKFRVWHFNQATGKFDGAAEIVRMPQVKANINGCFPSTSRSIEKVSLNEQGWYIYGAKDASGTFVVQSIAPRALLRLQPQEVIFGRKQGEKYILKGAWADAAAKKGRITSVLLSPRREGIAEAIADWQENDLALVIHTYGGIGGKKKEPAASTPIFFGHFAYGVAQVVREPLADELKFDIRYYQIYTHNTDGLIAGILDWSRYMGDRQFGWAGVRPVCDILIKLDSFTGIYNIDGFQASPLVEMLRQLEVMAARYRIGDGTGGTFVGPANNCAQDSNQALFASLTQTTKFLQAHPELVKKLLAVSPEQEGRFWQLNQLKKELQKQLQPFGGPRSDWEKNEYNLGSTLEDNPLQNLLTGLGSWRTLLPRIASDAIAQIFLKHGATIWVLRTNQIGGYDRDIQPIAPTSFPLV</sequence>
<protein>
    <submittedName>
        <fullName evidence="2">Yip1 family protein</fullName>
    </submittedName>
</protein>
<feature type="transmembrane region" description="Helical" evidence="1">
    <location>
        <begin position="286"/>
        <end position="306"/>
    </location>
</feature>
<evidence type="ECO:0000256" key="1">
    <source>
        <dbReference type="SAM" id="Phobius"/>
    </source>
</evidence>
<keyword evidence="1" id="KW-1133">Transmembrane helix</keyword>
<dbReference type="EMBL" id="JBHFNT010000123">
    <property type="protein sequence ID" value="MFB2835820.1"/>
    <property type="molecule type" value="Genomic_DNA"/>
</dbReference>
<gene>
    <name evidence="2" type="ORF">ACE1CA_14925</name>
</gene>
<keyword evidence="3" id="KW-1185">Reference proteome</keyword>
<proteinExistence type="predicted"/>
<feature type="transmembrane region" description="Helical" evidence="1">
    <location>
        <begin position="327"/>
        <end position="346"/>
    </location>
</feature>
<comment type="caution">
    <text evidence="2">The sequence shown here is derived from an EMBL/GenBank/DDBJ whole genome shotgun (WGS) entry which is preliminary data.</text>
</comment>
<evidence type="ECO:0000313" key="3">
    <source>
        <dbReference type="Proteomes" id="UP001576780"/>
    </source>
</evidence>
<accession>A0ABV4WL65</accession>
<keyword evidence="1" id="KW-0812">Transmembrane</keyword>
<organism evidence="2 3">
    <name type="scientific">Floridaenema evergladense BLCC-F167</name>
    <dbReference type="NCBI Taxonomy" id="3153639"/>
    <lineage>
        <taxon>Bacteria</taxon>
        <taxon>Bacillati</taxon>
        <taxon>Cyanobacteriota</taxon>
        <taxon>Cyanophyceae</taxon>
        <taxon>Oscillatoriophycideae</taxon>
        <taxon>Aerosakkonematales</taxon>
        <taxon>Aerosakkonemataceae</taxon>
        <taxon>Floridanema</taxon>
        <taxon>Floridanema evergladense</taxon>
    </lineage>
</organism>
<feature type="transmembrane region" description="Helical" evidence="1">
    <location>
        <begin position="70"/>
        <end position="96"/>
    </location>
</feature>